<dbReference type="InterPro" id="IPR004013">
    <property type="entry name" value="PHP_dom"/>
</dbReference>
<proteinExistence type="predicted"/>
<name>A0A382FWR2_9ZZZZ</name>
<dbReference type="InterPro" id="IPR004805">
    <property type="entry name" value="DnaE2/DnaE/PolC"/>
</dbReference>
<feature type="domain" description="PHP" evidence="1">
    <location>
        <begin position="33"/>
        <end position="139"/>
    </location>
</feature>
<dbReference type="GO" id="GO:0008408">
    <property type="term" value="F:3'-5' exonuclease activity"/>
    <property type="evidence" value="ECO:0007669"/>
    <property type="project" value="InterPro"/>
</dbReference>
<dbReference type="GO" id="GO:0006260">
    <property type="term" value="P:DNA replication"/>
    <property type="evidence" value="ECO:0007669"/>
    <property type="project" value="InterPro"/>
</dbReference>
<gene>
    <name evidence="2" type="ORF">METZ01_LOCUS219688</name>
</gene>
<dbReference type="PANTHER" id="PTHR32294:SF0">
    <property type="entry name" value="DNA POLYMERASE III SUBUNIT ALPHA"/>
    <property type="match status" value="1"/>
</dbReference>
<dbReference type="Gene3D" id="3.20.20.140">
    <property type="entry name" value="Metal-dependent hydrolases"/>
    <property type="match status" value="1"/>
</dbReference>
<sequence>MNEVLPVFKSHYSIGRSILTLEEAGTSVEGGPDSIIDICLEGNLKKFYLVDDSMAGFLQGYKNATDAGLSMFFGLRMVLAENIETKNADQIKNECKCIIFCKNKAGYEKLIKIYSKAATDGFYHVPRVDFDLLHEYWSEEDLEFCVPFYDSFIYTNRLTLGNFVPNFSVVKPVFFLEDNDVPLDSILEKAIREAAGNKYEIIKTKSIYYKNRSDFPHFLAFKCIGGFGAKGGRKTLEAPNFDHMCSDEFCFESWKEAVNG</sequence>
<dbReference type="EMBL" id="UINC01052014">
    <property type="protein sequence ID" value="SVB66834.1"/>
    <property type="molecule type" value="Genomic_DNA"/>
</dbReference>
<evidence type="ECO:0000313" key="2">
    <source>
        <dbReference type="EMBL" id="SVB66834.1"/>
    </source>
</evidence>
<protein>
    <recommendedName>
        <fullName evidence="1">PHP domain-containing protein</fullName>
    </recommendedName>
</protein>
<dbReference type="AlphaFoldDB" id="A0A382FWR2"/>
<evidence type="ECO:0000259" key="1">
    <source>
        <dbReference type="Pfam" id="PF02811"/>
    </source>
</evidence>
<organism evidence="2">
    <name type="scientific">marine metagenome</name>
    <dbReference type="NCBI Taxonomy" id="408172"/>
    <lineage>
        <taxon>unclassified sequences</taxon>
        <taxon>metagenomes</taxon>
        <taxon>ecological metagenomes</taxon>
    </lineage>
</organism>
<accession>A0A382FWR2</accession>
<dbReference type="PANTHER" id="PTHR32294">
    <property type="entry name" value="DNA POLYMERASE III SUBUNIT ALPHA"/>
    <property type="match status" value="1"/>
</dbReference>
<reference evidence="2" key="1">
    <citation type="submission" date="2018-05" db="EMBL/GenBank/DDBJ databases">
        <authorList>
            <person name="Lanie J.A."/>
            <person name="Ng W.-L."/>
            <person name="Kazmierczak K.M."/>
            <person name="Andrzejewski T.M."/>
            <person name="Davidsen T.M."/>
            <person name="Wayne K.J."/>
            <person name="Tettelin H."/>
            <person name="Glass J.I."/>
            <person name="Rusch D."/>
            <person name="Podicherti R."/>
            <person name="Tsui H.-C.T."/>
            <person name="Winkler M.E."/>
        </authorList>
    </citation>
    <scope>NUCLEOTIDE SEQUENCE</scope>
</reference>
<dbReference type="Pfam" id="PF02811">
    <property type="entry name" value="PHP"/>
    <property type="match status" value="1"/>
</dbReference>